<evidence type="ECO:0000313" key="3">
    <source>
        <dbReference type="Proteomes" id="UP000784294"/>
    </source>
</evidence>
<comment type="caution">
    <text evidence="2">The sequence shown here is derived from an EMBL/GenBank/DDBJ whole genome shotgun (WGS) entry which is preliminary data.</text>
</comment>
<protein>
    <submittedName>
        <fullName evidence="2">Uncharacterized protein</fullName>
    </submittedName>
</protein>
<gene>
    <name evidence="2" type="ORF">PXEA_LOCUS37723</name>
</gene>
<feature type="region of interest" description="Disordered" evidence="1">
    <location>
        <begin position="53"/>
        <end position="91"/>
    </location>
</feature>
<feature type="compositionally biased region" description="Polar residues" evidence="1">
    <location>
        <begin position="7"/>
        <end position="18"/>
    </location>
</feature>
<organism evidence="2 3">
    <name type="scientific">Protopolystoma xenopodis</name>
    <dbReference type="NCBI Taxonomy" id="117903"/>
    <lineage>
        <taxon>Eukaryota</taxon>
        <taxon>Metazoa</taxon>
        <taxon>Spiralia</taxon>
        <taxon>Lophotrochozoa</taxon>
        <taxon>Platyhelminthes</taxon>
        <taxon>Monogenea</taxon>
        <taxon>Polyopisthocotylea</taxon>
        <taxon>Polystomatidea</taxon>
        <taxon>Polystomatidae</taxon>
        <taxon>Protopolystoma</taxon>
    </lineage>
</organism>
<proteinExistence type="predicted"/>
<sequence length="91" mass="9792">MDHSFHLASSSPQHSDGIQTVEMRVKQDTHCPMGHSTSAGAKLVPACSALVSSTSLKPTSVHTPGLTNWPRQSKIRAQAPGPLESNYKQKE</sequence>
<evidence type="ECO:0000256" key="1">
    <source>
        <dbReference type="SAM" id="MobiDB-lite"/>
    </source>
</evidence>
<keyword evidence="3" id="KW-1185">Reference proteome</keyword>
<accession>A0A448XT18</accession>
<dbReference type="EMBL" id="CAAALY010293503">
    <property type="protein sequence ID" value="VEL44283.1"/>
    <property type="molecule type" value="Genomic_DNA"/>
</dbReference>
<feature type="compositionally biased region" description="Polar residues" evidence="1">
    <location>
        <begin position="53"/>
        <end position="71"/>
    </location>
</feature>
<name>A0A448XT18_9PLAT</name>
<feature type="region of interest" description="Disordered" evidence="1">
    <location>
        <begin position="1"/>
        <end position="20"/>
    </location>
</feature>
<dbReference type="Proteomes" id="UP000784294">
    <property type="component" value="Unassembled WGS sequence"/>
</dbReference>
<dbReference type="AlphaFoldDB" id="A0A448XT18"/>
<evidence type="ECO:0000313" key="2">
    <source>
        <dbReference type="EMBL" id="VEL44283.1"/>
    </source>
</evidence>
<reference evidence="2" key="1">
    <citation type="submission" date="2018-11" db="EMBL/GenBank/DDBJ databases">
        <authorList>
            <consortium name="Pathogen Informatics"/>
        </authorList>
    </citation>
    <scope>NUCLEOTIDE SEQUENCE</scope>
</reference>